<dbReference type="Pfam" id="PF12680">
    <property type="entry name" value="SnoaL_2"/>
    <property type="match status" value="1"/>
</dbReference>
<organism evidence="2 3">
    <name type="scientific">Halopseudomonas oceani</name>
    <dbReference type="NCBI Taxonomy" id="1708783"/>
    <lineage>
        <taxon>Bacteria</taxon>
        <taxon>Pseudomonadati</taxon>
        <taxon>Pseudomonadota</taxon>
        <taxon>Gammaproteobacteria</taxon>
        <taxon>Pseudomonadales</taxon>
        <taxon>Pseudomonadaceae</taxon>
        <taxon>Halopseudomonas</taxon>
    </lineage>
</organism>
<sequence>MSIALPDVVQTYFEVSNGQGMTRLAECFCDDATVRDENQTHQGLAAIVEWQFAARQAYSYVAVPLQSWQDGEALVVIARLTGNFPGSPVELQHHFAFDGGRIKLLEIGS</sequence>
<dbReference type="AlphaFoldDB" id="A0A2P4EXI7"/>
<name>A0A2P4EXI7_9GAMM</name>
<keyword evidence="3" id="KW-1185">Reference proteome</keyword>
<dbReference type="SUPFAM" id="SSF54427">
    <property type="entry name" value="NTF2-like"/>
    <property type="match status" value="1"/>
</dbReference>
<dbReference type="EMBL" id="PPSK01000004">
    <property type="protein sequence ID" value="POB04726.1"/>
    <property type="molecule type" value="Genomic_DNA"/>
</dbReference>
<dbReference type="Proteomes" id="UP000243451">
    <property type="component" value="Unassembled WGS sequence"/>
</dbReference>
<dbReference type="Gene3D" id="3.10.450.50">
    <property type="match status" value="1"/>
</dbReference>
<feature type="domain" description="SnoaL-like" evidence="1">
    <location>
        <begin position="9"/>
        <end position="103"/>
    </location>
</feature>
<evidence type="ECO:0000259" key="1">
    <source>
        <dbReference type="Pfam" id="PF12680"/>
    </source>
</evidence>
<dbReference type="RefSeq" id="WP_104737769.1">
    <property type="nucleotide sequence ID" value="NZ_BMHR01000003.1"/>
</dbReference>
<evidence type="ECO:0000313" key="2">
    <source>
        <dbReference type="EMBL" id="POB04726.1"/>
    </source>
</evidence>
<dbReference type="InterPro" id="IPR037401">
    <property type="entry name" value="SnoaL-like"/>
</dbReference>
<evidence type="ECO:0000313" key="3">
    <source>
        <dbReference type="Proteomes" id="UP000243451"/>
    </source>
</evidence>
<accession>A0A2P4EXI7</accession>
<gene>
    <name evidence="2" type="ORF">C1949_07105</name>
</gene>
<dbReference type="OrthoDB" id="8684708at2"/>
<dbReference type="InterPro" id="IPR032710">
    <property type="entry name" value="NTF2-like_dom_sf"/>
</dbReference>
<comment type="caution">
    <text evidence="2">The sequence shown here is derived from an EMBL/GenBank/DDBJ whole genome shotgun (WGS) entry which is preliminary data.</text>
</comment>
<proteinExistence type="predicted"/>
<reference evidence="2 3" key="1">
    <citation type="submission" date="2018-01" db="EMBL/GenBank/DDBJ databases">
        <title>Draft genome of the type strain Pseudomonas oceani DSM 100277 isolated from the deep water in Okinawa trough, northwestern Pacific Ocean.</title>
        <authorList>
            <person name="Gomila M."/>
            <person name="Mulet M."/>
            <person name="Garcia-Valdes E."/>
            <person name="Lalucat J."/>
        </authorList>
    </citation>
    <scope>NUCLEOTIDE SEQUENCE [LARGE SCALE GENOMIC DNA]</scope>
    <source>
        <strain evidence="2 3">DSM 100277</strain>
    </source>
</reference>
<protein>
    <submittedName>
        <fullName evidence="2">Polyketide cyclase</fullName>
    </submittedName>
</protein>